<proteinExistence type="predicted"/>
<gene>
    <name evidence="1" type="ORF">1721_126</name>
</gene>
<evidence type="ECO:0000313" key="2">
    <source>
        <dbReference type="Proteomes" id="UP000032685"/>
    </source>
</evidence>
<sequence length="69" mass="8196">MFFRKKKPEDSECKHEWVITENLQITHAKDTPVERKESRVSRICKRCLKIEQHKVPGHIGHDVALRIFS</sequence>
<organism evidence="1 2">
    <name type="scientific">Escherichia phage 172-1</name>
    <dbReference type="NCBI Taxonomy" id="1598146"/>
    <lineage>
        <taxon>Viruses</taxon>
        <taxon>Duplodnaviria</taxon>
        <taxon>Heunggongvirae</taxon>
        <taxon>Uroviricota</taxon>
        <taxon>Caudoviricetes</taxon>
        <taxon>Mktvariviridae</taxon>
        <taxon>Gordonclarkvirinae</taxon>
        <taxon>Kuravirus</taxon>
        <taxon>Kuravirus kv1721</taxon>
    </lineage>
</organism>
<dbReference type="GeneID" id="26634454"/>
<keyword evidence="2" id="KW-1185">Reference proteome</keyword>
<name>A0A0D5BI91_9CAUD</name>
<dbReference type="OrthoDB" id="28457at10239"/>
<protein>
    <submittedName>
        <fullName evidence="1">Uncharacterized protein</fullName>
    </submittedName>
</protein>
<dbReference type="Proteomes" id="UP000032685">
    <property type="component" value="Segment"/>
</dbReference>
<dbReference type="KEGG" id="vg:26634454"/>
<dbReference type="EMBL" id="KP308307">
    <property type="protein sequence ID" value="AJW61490.1"/>
    <property type="molecule type" value="Genomic_DNA"/>
</dbReference>
<evidence type="ECO:0000313" key="1">
    <source>
        <dbReference type="EMBL" id="AJW61490.1"/>
    </source>
</evidence>
<reference evidence="1 2" key="1">
    <citation type="submission" date="2014-12" db="EMBL/GenBank/DDBJ databases">
        <title>Completed Genome sequence of Escherichia coli Bacteriophage P172-1.</title>
        <authorList>
            <person name="Xu J."/>
            <person name="Chen M."/>
            <person name="Zhang W."/>
        </authorList>
    </citation>
    <scope>NUCLEOTIDE SEQUENCE [LARGE SCALE GENOMIC DNA]</scope>
</reference>
<dbReference type="RefSeq" id="YP_009208273.1">
    <property type="nucleotide sequence ID" value="NC_028903.1"/>
</dbReference>
<accession>A0A0D5BI91</accession>